<accession>X1K0N7</accession>
<sequence>MLNIKNNQKGFAVFFITILILAAMFGIGVSLTILTLGEHNISRNIIKSSQTYYIAEAGVEDAIYRVKNSMNVSANYTLAVDEGSVDISIDSPSQNEKIITAYGNFRNVFRKLEASLTIAETAIPDFFYGMQVGEGGVNILGRDVQVIGNIFSNGSIQGEAGFSITGDAIVAGGTEPTADQEWTVH</sequence>
<protein>
    <recommendedName>
        <fullName evidence="3">Type 4 fimbrial biogenesis protein PilX N-terminal domain-containing protein</fullName>
    </recommendedName>
</protein>
<evidence type="ECO:0000256" key="1">
    <source>
        <dbReference type="SAM" id="Phobius"/>
    </source>
</evidence>
<name>X1K0N7_9ZZZZ</name>
<proteinExistence type="predicted"/>
<comment type="caution">
    <text evidence="2">The sequence shown here is derived from an EMBL/GenBank/DDBJ whole genome shotgun (WGS) entry which is preliminary data.</text>
</comment>
<organism evidence="2">
    <name type="scientific">marine sediment metagenome</name>
    <dbReference type="NCBI Taxonomy" id="412755"/>
    <lineage>
        <taxon>unclassified sequences</taxon>
        <taxon>metagenomes</taxon>
        <taxon>ecological metagenomes</taxon>
    </lineage>
</organism>
<keyword evidence="1" id="KW-0472">Membrane</keyword>
<gene>
    <name evidence="2" type="ORF">S06H3_05044</name>
</gene>
<feature type="non-terminal residue" evidence="2">
    <location>
        <position position="185"/>
    </location>
</feature>
<reference evidence="2" key="1">
    <citation type="journal article" date="2014" name="Front. Microbiol.">
        <title>High frequency of phylogenetically diverse reductive dehalogenase-homologous genes in deep subseafloor sedimentary metagenomes.</title>
        <authorList>
            <person name="Kawai M."/>
            <person name="Futagami T."/>
            <person name="Toyoda A."/>
            <person name="Takaki Y."/>
            <person name="Nishi S."/>
            <person name="Hori S."/>
            <person name="Arai W."/>
            <person name="Tsubouchi T."/>
            <person name="Morono Y."/>
            <person name="Uchiyama I."/>
            <person name="Ito T."/>
            <person name="Fujiyama A."/>
            <person name="Inagaki F."/>
            <person name="Takami H."/>
        </authorList>
    </citation>
    <scope>NUCLEOTIDE SEQUENCE</scope>
    <source>
        <strain evidence="2">Expedition CK06-06</strain>
    </source>
</reference>
<evidence type="ECO:0000313" key="2">
    <source>
        <dbReference type="EMBL" id="GAI00567.1"/>
    </source>
</evidence>
<keyword evidence="1" id="KW-0812">Transmembrane</keyword>
<dbReference type="AlphaFoldDB" id="X1K0N7"/>
<dbReference type="EMBL" id="BARV01001830">
    <property type="protein sequence ID" value="GAI00567.1"/>
    <property type="molecule type" value="Genomic_DNA"/>
</dbReference>
<keyword evidence="1" id="KW-1133">Transmembrane helix</keyword>
<evidence type="ECO:0008006" key="3">
    <source>
        <dbReference type="Google" id="ProtNLM"/>
    </source>
</evidence>
<feature type="transmembrane region" description="Helical" evidence="1">
    <location>
        <begin position="12"/>
        <end position="37"/>
    </location>
</feature>